<dbReference type="EMBL" id="CAMXCS010000004">
    <property type="protein sequence ID" value="CAI3950858.1"/>
    <property type="molecule type" value="Genomic_DNA"/>
</dbReference>
<dbReference type="AlphaFoldDB" id="A0A9W4X7G2"/>
<evidence type="ECO:0000313" key="4">
    <source>
        <dbReference type="Proteomes" id="UP001154259"/>
    </source>
</evidence>
<evidence type="ECO:0000313" key="1">
    <source>
        <dbReference type="EMBL" id="CAI3950858.1"/>
    </source>
</evidence>
<dbReference type="Proteomes" id="UP001154259">
    <property type="component" value="Unassembled WGS sequence"/>
</dbReference>
<evidence type="ECO:0000313" key="3">
    <source>
        <dbReference type="Proteomes" id="UP001154255"/>
    </source>
</evidence>
<gene>
    <name evidence="1" type="ORF">R53529_LOCUS1693</name>
    <name evidence="2" type="ORF">R53530_LOCUS1893</name>
</gene>
<sequence length="111" mass="13091">MKAYIAVRDVKIKWVAYQQGGRKEVPTNNRYYPLARFPEIETEIDWFNHHMIWSVVLDLGETSTENGDLISYAKVRFLVDDAPHERFTLYSFFEIYEGPKKVGDVFLLNNK</sequence>
<accession>A0A9W4X7G2</accession>
<evidence type="ECO:0000313" key="2">
    <source>
        <dbReference type="EMBL" id="CAI3952135.1"/>
    </source>
</evidence>
<comment type="caution">
    <text evidence="2">The sequence shown here is derived from an EMBL/GenBank/DDBJ whole genome shotgun (WGS) entry which is preliminary data.</text>
</comment>
<protein>
    <submittedName>
        <fullName evidence="2">Uncharacterized protein</fullName>
    </submittedName>
</protein>
<reference evidence="2" key="1">
    <citation type="submission" date="2022-10" db="EMBL/GenBank/DDBJ databases">
        <authorList>
            <person name="Botero Cardona J."/>
        </authorList>
    </citation>
    <scope>NUCLEOTIDE SEQUENCE</scope>
    <source>
        <strain evidence="2">LMG 31819</strain>
        <strain evidence="1">R-53529</strain>
    </source>
</reference>
<organism evidence="2 3">
    <name type="scientific">Commensalibacter communis</name>
    <dbReference type="NCBI Taxonomy" id="2972786"/>
    <lineage>
        <taxon>Bacteria</taxon>
        <taxon>Pseudomonadati</taxon>
        <taxon>Pseudomonadota</taxon>
        <taxon>Alphaproteobacteria</taxon>
        <taxon>Acetobacterales</taxon>
        <taxon>Acetobacteraceae</taxon>
    </lineage>
</organism>
<keyword evidence="4" id="KW-1185">Reference proteome</keyword>
<proteinExistence type="predicted"/>
<name>A0A9W4X7G2_9PROT</name>
<dbReference type="EMBL" id="CAMXCM010000006">
    <property type="protein sequence ID" value="CAI3952135.1"/>
    <property type="molecule type" value="Genomic_DNA"/>
</dbReference>
<dbReference type="Proteomes" id="UP001154255">
    <property type="component" value="Unassembled WGS sequence"/>
</dbReference>